<organism evidence="1">
    <name type="scientific">Ipomoea batatas</name>
    <name type="common">Sweet potato</name>
    <name type="synonym">Convolvulus batatas</name>
    <dbReference type="NCBI Taxonomy" id="4120"/>
    <lineage>
        <taxon>Eukaryota</taxon>
        <taxon>Viridiplantae</taxon>
        <taxon>Streptophyta</taxon>
        <taxon>Embryophyta</taxon>
        <taxon>Tracheophyta</taxon>
        <taxon>Spermatophyta</taxon>
        <taxon>Magnoliopsida</taxon>
        <taxon>eudicotyledons</taxon>
        <taxon>Gunneridae</taxon>
        <taxon>Pentapetalae</taxon>
        <taxon>asterids</taxon>
        <taxon>lamiids</taxon>
        <taxon>Solanales</taxon>
        <taxon>Convolvulaceae</taxon>
        <taxon>Ipomoeeae</taxon>
        <taxon>Ipomoea</taxon>
    </lineage>
</organism>
<name>F8J388_IPOBA</name>
<accession>F8J388</accession>
<dbReference type="EMBL" id="FN421476">
    <property type="protein sequence ID" value="CAZ65734.1"/>
    <property type="molecule type" value="Genomic_DNA"/>
</dbReference>
<geneLocation type="mitochondrion" evidence="1"/>
<protein>
    <submittedName>
        <fullName evidence="1">Uncharacterized protein</fullName>
    </submittedName>
</protein>
<evidence type="ECO:0000313" key="1">
    <source>
        <dbReference type="EMBL" id="CAZ65734.1"/>
    </source>
</evidence>
<sequence>MTNEPYTERMYCRRCKNASVQQGTALRIGRCKTRRHWLLSRFENS</sequence>
<dbReference type="AlphaFoldDB" id="F8J388"/>
<proteinExistence type="predicted"/>
<reference evidence="1" key="1">
    <citation type="submission" date="2009-06" db="EMBL/GenBank/DDBJ databases">
        <title>Detection, diversity, analysis and cloning of Brazilian sweet potato geminiviruses using rolling circle amplification.</title>
        <authorList>
            <person name="Paprotka T."/>
            <person name="Boiteux L.S."/>
            <person name="Fonseca M.E.N."/>
            <person name="Resende R.O."/>
            <person name="Jeske H."/>
            <person name="Faria J.C."/>
            <person name="Ribeiro S.G."/>
        </authorList>
    </citation>
    <scope>NUCLEOTIDE SEQUENCE</scope>
</reference>
<keyword evidence="1" id="KW-0496">Mitochondrion</keyword>